<organism evidence="2 4">
    <name type="scientific">Cercospora beticola</name>
    <name type="common">Sugarbeet leaf spot fungus</name>
    <dbReference type="NCBI Taxonomy" id="122368"/>
    <lineage>
        <taxon>Eukaryota</taxon>
        <taxon>Fungi</taxon>
        <taxon>Dikarya</taxon>
        <taxon>Ascomycota</taxon>
        <taxon>Pezizomycotina</taxon>
        <taxon>Dothideomycetes</taxon>
        <taxon>Dothideomycetidae</taxon>
        <taxon>Mycosphaerellales</taxon>
        <taxon>Mycosphaerellaceae</taxon>
        <taxon>Cercospora</taxon>
    </lineage>
</organism>
<dbReference type="EMBL" id="LKMD01000100">
    <property type="protein sequence ID" value="PIB02465.1"/>
    <property type="molecule type" value="Genomic_DNA"/>
</dbReference>
<dbReference type="AlphaFoldDB" id="A0A2G5ICF6"/>
<dbReference type="Gene3D" id="3.30.420.10">
    <property type="entry name" value="Ribonuclease H-like superfamily/Ribonuclease H"/>
    <property type="match status" value="1"/>
</dbReference>
<protein>
    <submittedName>
        <fullName evidence="2">Protein argonaute 7</fullName>
    </submittedName>
</protein>
<name>A0A2G5ICF6_CERBT</name>
<dbReference type="CDD" id="cd04657">
    <property type="entry name" value="Piwi_ago-like"/>
    <property type="match status" value="1"/>
</dbReference>
<dbReference type="Gene3D" id="3.40.50.2300">
    <property type="match status" value="1"/>
</dbReference>
<dbReference type="SUPFAM" id="SSF101690">
    <property type="entry name" value="PAZ domain"/>
    <property type="match status" value="1"/>
</dbReference>
<dbReference type="GO" id="GO:0003676">
    <property type="term" value="F:nucleic acid binding"/>
    <property type="evidence" value="ECO:0007669"/>
    <property type="project" value="InterPro"/>
</dbReference>
<evidence type="ECO:0000259" key="1">
    <source>
        <dbReference type="PROSITE" id="PS50822"/>
    </source>
</evidence>
<dbReference type="Proteomes" id="UP001302367">
    <property type="component" value="Chromosome 2"/>
</dbReference>
<evidence type="ECO:0000313" key="4">
    <source>
        <dbReference type="Proteomes" id="UP000230605"/>
    </source>
</evidence>
<dbReference type="InterPro" id="IPR032474">
    <property type="entry name" value="Argonaute_N"/>
</dbReference>
<dbReference type="SUPFAM" id="SSF53098">
    <property type="entry name" value="Ribonuclease H-like"/>
    <property type="match status" value="1"/>
</dbReference>
<evidence type="ECO:0000313" key="3">
    <source>
        <dbReference type="EMBL" id="WPA97614.1"/>
    </source>
</evidence>
<gene>
    <name evidence="2" type="ORF">CB0940_02229</name>
    <name evidence="3" type="ORF">RHO25_002224</name>
</gene>
<accession>A0A2G5ICF6</accession>
<dbReference type="Proteomes" id="UP000230605">
    <property type="component" value="Chromosome 1"/>
</dbReference>
<dbReference type="InterPro" id="IPR036397">
    <property type="entry name" value="RNaseH_sf"/>
</dbReference>
<dbReference type="OrthoDB" id="10252740at2759"/>
<dbReference type="InterPro" id="IPR045246">
    <property type="entry name" value="Piwi_ago-like"/>
</dbReference>
<dbReference type="SMART" id="SM00950">
    <property type="entry name" value="Piwi"/>
    <property type="match status" value="1"/>
</dbReference>
<dbReference type="InterPro" id="IPR012337">
    <property type="entry name" value="RNaseH-like_sf"/>
</dbReference>
<keyword evidence="5" id="KW-1185">Reference proteome</keyword>
<feature type="domain" description="Piwi" evidence="1">
    <location>
        <begin position="548"/>
        <end position="857"/>
    </location>
</feature>
<dbReference type="InterPro" id="IPR003165">
    <property type="entry name" value="Piwi"/>
</dbReference>
<dbReference type="PANTHER" id="PTHR22891">
    <property type="entry name" value="EUKARYOTIC TRANSLATION INITIATION FACTOR 2C"/>
    <property type="match status" value="1"/>
</dbReference>
<reference evidence="2 4" key="1">
    <citation type="submission" date="2015-10" db="EMBL/GenBank/DDBJ databases">
        <title>The cercosporin biosynthetic gene cluster was horizontally transferred to several fungal lineages and shown to be expanded in Cercospora beticola based on microsynteny with recipient genomes.</title>
        <authorList>
            <person name="De Jonge R."/>
            <person name="Ebert M.K."/>
            <person name="Suttle J.C."/>
            <person name="Jurick Ii W.M."/>
            <person name="Secor G.A."/>
            <person name="Thomma B.P."/>
            <person name="Van De Peer Y."/>
            <person name="Bolton M.D."/>
        </authorList>
    </citation>
    <scope>NUCLEOTIDE SEQUENCE [LARGE SCALE GENOMIC DNA]</scope>
    <source>
        <strain evidence="2 4">09-40</strain>
    </source>
</reference>
<dbReference type="Pfam" id="PF16486">
    <property type="entry name" value="ArgoN"/>
    <property type="match status" value="1"/>
</dbReference>
<evidence type="ECO:0000313" key="5">
    <source>
        <dbReference type="Proteomes" id="UP001302367"/>
    </source>
</evidence>
<dbReference type="Pfam" id="PF02171">
    <property type="entry name" value="Piwi"/>
    <property type="match status" value="1"/>
</dbReference>
<proteinExistence type="predicted"/>
<evidence type="ECO:0000313" key="2">
    <source>
        <dbReference type="EMBL" id="PIB02465.1"/>
    </source>
</evidence>
<sequence length="935" mass="103698">MANRTVPIMAPAAGATPSVFAENFATNVNAGTDGTSVKARVNYFDVKLPKVEKLYLYSVNITRSDTGGEVKLAGFKKDLIRHLITLPPLSNMRSEFATDYHSNVVFLTPQGRTLTKTVVFAPAAGSQQQTFNVTLSCTHTLAMSDLNEFLHGRRKFDVLPYMTALNILSRSLAAASTVKVGRDKFFPAALSSATWSRSLNFRNGFFTSMRPVNGRVILNIHGVACAFVVEQPVHLYASAFNTKFRPNLAARDLRNLDQYFKSLVKGLRVRLLYTPPTATNAARSKSLTSPVNNSKIKRINGFGRIAKEQTFRHNVHGVITVEKYFNEHVLEPSSHLRFPLLLTCDLGTRDKPCFVPAELLYIAPHQPFFGKLPESAMKDMIKVSQRLPLPNVDMIEDCLKVNKMFDSQAIQKSQKNGVSIELNMRETNARVISIPGLAYGGNVQQQGCSKEGTLRNGRWDLRNKTFRTSGRLGALGVIQIGGASAPFNDYISLTKVLTKNGLRNVQKVKVAESPSVSQEDLSAALAEIEKFKEFSNEDLPQRDRPARCLLIVLPNKTAAAYESVKWWADAVAGVHTVCIAPANTTQLGKPQFQANLALKFNVKAGGNNHTLLDGELEHMHPGGVTMYVGADVTHPGPGSIAHCPSVAAVVASDGRSPVNYPGSLRLQRCRQESIEDMESMMMDRLETWHAKNNSVPTNVLFYRDGVSESQFAMVKNTELPKVMKACENFALKHVRFKDWKPRVTLVVCGKRHHTRFYPPAQVNSSVKWAIDRNSNFLPGLVVDSPSIRNAYHFDFFLQSHAALKGTARPCHYFAIHNGMNLTADKLQRITNNLCWIFARALTPISYASPAYYADRLAERGRCYLAPFLSPIHPARPSEDQLFQSLANARTATIEQKDLHVLAKIKGGSGDPNHPHWVTDGPNPFKKEIGGTMYYI</sequence>
<dbReference type="PROSITE" id="PS50822">
    <property type="entry name" value="PIWI"/>
    <property type="match status" value="1"/>
</dbReference>
<dbReference type="InterPro" id="IPR036085">
    <property type="entry name" value="PAZ_dom_sf"/>
</dbReference>
<dbReference type="Gene3D" id="2.170.260.10">
    <property type="entry name" value="paz domain"/>
    <property type="match status" value="1"/>
</dbReference>
<dbReference type="EMBL" id="CP134185">
    <property type="protein sequence ID" value="WPA97614.1"/>
    <property type="molecule type" value="Genomic_DNA"/>
</dbReference>
<reference evidence="3 5" key="2">
    <citation type="submission" date="2023-09" db="EMBL/GenBank/DDBJ databases">
        <title>Complete-Gapless Cercospora beticola genome.</title>
        <authorList>
            <person name="Wyatt N.A."/>
            <person name="Spanner R.E."/>
            <person name="Bolton M.D."/>
        </authorList>
    </citation>
    <scope>NUCLEOTIDE SEQUENCE [LARGE SCALE GENOMIC DNA]</scope>
    <source>
        <strain evidence="3">Cb09-40</strain>
    </source>
</reference>